<sequence>MSAAAVRSARRLLQVSLFKTKDCGLCEEAKHVIQTVQKRAAKENVPFELKEVDIHDPESKGAYLKYMFDVPVVHLQDTLWGMHRVDAGKLLNDVTAAAALAAQNNGRTPLDADPSNVVPLESDAPIAATPDAPTAAAPKDAPAA</sequence>
<reference evidence="4" key="2">
    <citation type="submission" date="2009-11" db="EMBL/GenBank/DDBJ databases">
        <title>The Genome Sequence of Allomyces macrogynus strain ATCC 38327.</title>
        <authorList>
            <consortium name="The Broad Institute Genome Sequencing Platform"/>
            <person name="Russ C."/>
            <person name="Cuomo C."/>
            <person name="Shea T."/>
            <person name="Young S.K."/>
            <person name="Zeng Q."/>
            <person name="Koehrsen M."/>
            <person name="Haas B."/>
            <person name="Borodovsky M."/>
            <person name="Guigo R."/>
            <person name="Alvarado L."/>
            <person name="Berlin A."/>
            <person name="Borenstein D."/>
            <person name="Chen Z."/>
            <person name="Engels R."/>
            <person name="Freedman E."/>
            <person name="Gellesch M."/>
            <person name="Goldberg J."/>
            <person name="Griggs A."/>
            <person name="Gujja S."/>
            <person name="Heiman D."/>
            <person name="Hepburn T."/>
            <person name="Howarth C."/>
            <person name="Jen D."/>
            <person name="Larson L."/>
            <person name="Lewis B."/>
            <person name="Mehta T."/>
            <person name="Park D."/>
            <person name="Pearson M."/>
            <person name="Roberts A."/>
            <person name="Saif S."/>
            <person name="Shenoy N."/>
            <person name="Sisk P."/>
            <person name="Stolte C."/>
            <person name="Sykes S."/>
            <person name="Walk T."/>
            <person name="White J."/>
            <person name="Yandava C."/>
            <person name="Burger G."/>
            <person name="Gray M.W."/>
            <person name="Holland P.W.H."/>
            <person name="King N."/>
            <person name="Lang F.B.F."/>
            <person name="Roger A.J."/>
            <person name="Ruiz-Trillo I."/>
            <person name="Lander E."/>
            <person name="Nusbaum C."/>
        </authorList>
    </citation>
    <scope>NUCLEOTIDE SEQUENCE [LARGE SCALE GENOMIC DNA]</scope>
    <source>
        <strain evidence="4">ATCC 38327</strain>
    </source>
</reference>
<dbReference type="PANTHER" id="PTHR33558:SF1">
    <property type="entry name" value="GLUTAREDOXIN-LIKE PROTEIN C5ORF63 HOMOLOG"/>
    <property type="match status" value="1"/>
</dbReference>
<evidence type="ECO:0000313" key="3">
    <source>
        <dbReference type="EMBL" id="KNE63581.1"/>
    </source>
</evidence>
<comment type="similarity">
    <text evidence="1">Belongs to the glutaredoxin family.</text>
</comment>
<dbReference type="Gene3D" id="3.40.30.10">
    <property type="entry name" value="Glutaredoxin"/>
    <property type="match status" value="1"/>
</dbReference>
<dbReference type="STRING" id="578462.A0A0L0SM15"/>
<feature type="region of interest" description="Disordered" evidence="2">
    <location>
        <begin position="103"/>
        <end position="144"/>
    </location>
</feature>
<dbReference type="AlphaFoldDB" id="A0A0L0SM15"/>
<dbReference type="SUPFAM" id="SSF52833">
    <property type="entry name" value="Thioredoxin-like"/>
    <property type="match status" value="1"/>
</dbReference>
<dbReference type="Proteomes" id="UP000054350">
    <property type="component" value="Unassembled WGS sequence"/>
</dbReference>
<keyword evidence="1" id="KW-0813">Transport</keyword>
<dbReference type="PANTHER" id="PTHR33558">
    <property type="entry name" value="GLUTAREDOXIN-LIKE PROTEIN C5ORF63 HOMOLOG"/>
    <property type="match status" value="1"/>
</dbReference>
<accession>A0A0L0SM15</accession>
<feature type="compositionally biased region" description="Low complexity" evidence="2">
    <location>
        <begin position="123"/>
        <end position="144"/>
    </location>
</feature>
<gene>
    <name evidence="3" type="ORF">AMAG_08688</name>
</gene>
<reference evidence="3 4" key="1">
    <citation type="submission" date="2009-11" db="EMBL/GenBank/DDBJ databases">
        <title>Annotation of Allomyces macrogynus ATCC 38327.</title>
        <authorList>
            <consortium name="The Broad Institute Genome Sequencing Platform"/>
            <person name="Russ C."/>
            <person name="Cuomo C."/>
            <person name="Burger G."/>
            <person name="Gray M.W."/>
            <person name="Holland P.W.H."/>
            <person name="King N."/>
            <person name="Lang F.B.F."/>
            <person name="Roger A.J."/>
            <person name="Ruiz-Trillo I."/>
            <person name="Young S.K."/>
            <person name="Zeng Q."/>
            <person name="Gargeya S."/>
            <person name="Fitzgerald M."/>
            <person name="Haas B."/>
            <person name="Abouelleil A."/>
            <person name="Alvarado L."/>
            <person name="Arachchi H.M."/>
            <person name="Berlin A."/>
            <person name="Chapman S.B."/>
            <person name="Gearin G."/>
            <person name="Goldberg J."/>
            <person name="Griggs A."/>
            <person name="Gujja S."/>
            <person name="Hansen M."/>
            <person name="Heiman D."/>
            <person name="Howarth C."/>
            <person name="Larimer J."/>
            <person name="Lui A."/>
            <person name="MacDonald P.J.P."/>
            <person name="McCowen C."/>
            <person name="Montmayeur A."/>
            <person name="Murphy C."/>
            <person name="Neiman D."/>
            <person name="Pearson M."/>
            <person name="Priest M."/>
            <person name="Roberts A."/>
            <person name="Saif S."/>
            <person name="Shea T."/>
            <person name="Sisk P."/>
            <person name="Stolte C."/>
            <person name="Sykes S."/>
            <person name="Wortman J."/>
            <person name="Nusbaum C."/>
            <person name="Birren B."/>
        </authorList>
    </citation>
    <scope>NUCLEOTIDE SEQUENCE [LARGE SCALE GENOMIC DNA]</scope>
    <source>
        <strain evidence="3 4">ATCC 38327</strain>
    </source>
</reference>
<evidence type="ECO:0000313" key="4">
    <source>
        <dbReference type="Proteomes" id="UP000054350"/>
    </source>
</evidence>
<dbReference type="VEuPathDB" id="FungiDB:AMAG_08688"/>
<protein>
    <recommendedName>
        <fullName evidence="1">Glutaredoxin-like protein</fullName>
    </recommendedName>
</protein>
<keyword evidence="1" id="KW-0249">Electron transport</keyword>
<dbReference type="InterPro" id="IPR036249">
    <property type="entry name" value="Thioredoxin-like_sf"/>
</dbReference>
<dbReference type="InterPro" id="IPR052565">
    <property type="entry name" value="Glutaredoxin-like_YDR286C"/>
</dbReference>
<proteinExistence type="inferred from homology"/>
<evidence type="ECO:0000256" key="2">
    <source>
        <dbReference type="SAM" id="MobiDB-lite"/>
    </source>
</evidence>
<keyword evidence="4" id="KW-1185">Reference proteome</keyword>
<dbReference type="Pfam" id="PF05768">
    <property type="entry name" value="Glrx-like"/>
    <property type="match status" value="1"/>
</dbReference>
<evidence type="ECO:0000256" key="1">
    <source>
        <dbReference type="RuleBase" id="RU363082"/>
    </source>
</evidence>
<organism evidence="3 4">
    <name type="scientific">Allomyces macrogynus (strain ATCC 38327)</name>
    <name type="common">Allomyces javanicus var. macrogynus</name>
    <dbReference type="NCBI Taxonomy" id="578462"/>
    <lineage>
        <taxon>Eukaryota</taxon>
        <taxon>Fungi</taxon>
        <taxon>Fungi incertae sedis</taxon>
        <taxon>Blastocladiomycota</taxon>
        <taxon>Blastocladiomycetes</taxon>
        <taxon>Blastocladiales</taxon>
        <taxon>Blastocladiaceae</taxon>
        <taxon>Allomyces</taxon>
    </lineage>
</organism>
<dbReference type="InterPro" id="IPR008554">
    <property type="entry name" value="Glutaredoxin-like"/>
</dbReference>
<dbReference type="OrthoDB" id="429967at2759"/>
<name>A0A0L0SM15_ALLM3</name>
<dbReference type="EMBL" id="GG745342">
    <property type="protein sequence ID" value="KNE63581.1"/>
    <property type="molecule type" value="Genomic_DNA"/>
</dbReference>